<feature type="compositionally biased region" description="Basic and acidic residues" evidence="1">
    <location>
        <begin position="32"/>
        <end position="52"/>
    </location>
</feature>
<reference evidence="3 4" key="1">
    <citation type="submission" date="2023-07" db="EMBL/GenBank/DDBJ databases">
        <title>Sequencing the genomes of 1000 actinobacteria strains.</title>
        <authorList>
            <person name="Klenk H.-P."/>
        </authorList>
    </citation>
    <scope>NUCLEOTIDE SEQUENCE [LARGE SCALE GENOMIC DNA]</scope>
    <source>
        <strain evidence="3 4">DSM 46740</strain>
    </source>
</reference>
<gene>
    <name evidence="3" type="ORF">J2853_003401</name>
</gene>
<comment type="caution">
    <text evidence="3">The sequence shown here is derived from an EMBL/GenBank/DDBJ whole genome shotgun (WGS) entry which is preliminary data.</text>
</comment>
<feature type="compositionally biased region" description="Pro residues" evidence="1">
    <location>
        <begin position="63"/>
        <end position="75"/>
    </location>
</feature>
<evidence type="ECO:0000313" key="3">
    <source>
        <dbReference type="EMBL" id="MDP9844190.1"/>
    </source>
</evidence>
<dbReference type="EMBL" id="JAUSQU010000001">
    <property type="protein sequence ID" value="MDP9844190.1"/>
    <property type="molecule type" value="Genomic_DNA"/>
</dbReference>
<organism evidence="3 4">
    <name type="scientific">Streptosporangium lutulentum</name>
    <dbReference type="NCBI Taxonomy" id="1461250"/>
    <lineage>
        <taxon>Bacteria</taxon>
        <taxon>Bacillati</taxon>
        <taxon>Actinomycetota</taxon>
        <taxon>Actinomycetes</taxon>
        <taxon>Streptosporangiales</taxon>
        <taxon>Streptosporangiaceae</taxon>
        <taxon>Streptosporangium</taxon>
    </lineage>
</organism>
<sequence>MNVTRKTWVSAGIVGAVLVGGMSVAAAAADGGIEKIKGGTGKIEKVGERTPVEPRQPGTSSPQSPPPSGETPPPSDDVVSREINPDPGQTARYWTDARLEGAQPMPMPEGPVNVTE</sequence>
<feature type="region of interest" description="Disordered" evidence="1">
    <location>
        <begin position="30"/>
        <end position="116"/>
    </location>
</feature>
<keyword evidence="4" id="KW-1185">Reference proteome</keyword>
<name>A0ABT9QCS6_9ACTN</name>
<accession>A0ABT9QCS6</accession>
<protein>
    <submittedName>
        <fullName evidence="3">Uncharacterized protein</fullName>
    </submittedName>
</protein>
<evidence type="ECO:0000256" key="2">
    <source>
        <dbReference type="SAM" id="SignalP"/>
    </source>
</evidence>
<feature type="signal peptide" evidence="2">
    <location>
        <begin position="1"/>
        <end position="28"/>
    </location>
</feature>
<dbReference type="RefSeq" id="WP_307558864.1">
    <property type="nucleotide sequence ID" value="NZ_JAUSQU010000001.1"/>
</dbReference>
<proteinExistence type="predicted"/>
<dbReference type="Proteomes" id="UP001225356">
    <property type="component" value="Unassembled WGS sequence"/>
</dbReference>
<feature type="chain" id="PRO_5045842149" evidence="2">
    <location>
        <begin position="29"/>
        <end position="116"/>
    </location>
</feature>
<evidence type="ECO:0000313" key="4">
    <source>
        <dbReference type="Proteomes" id="UP001225356"/>
    </source>
</evidence>
<evidence type="ECO:0000256" key="1">
    <source>
        <dbReference type="SAM" id="MobiDB-lite"/>
    </source>
</evidence>
<keyword evidence="2" id="KW-0732">Signal</keyword>